<accession>A0A1H3HEV1</accession>
<dbReference type="AlphaFoldDB" id="A0A1H3HEV1"/>
<gene>
    <name evidence="4" type="ORF">SAMN05421643_10451</name>
</gene>
<evidence type="ECO:0000259" key="3">
    <source>
        <dbReference type="Pfam" id="PF25642"/>
    </source>
</evidence>
<keyword evidence="5" id="KW-1185">Reference proteome</keyword>
<feature type="compositionally biased region" description="Basic and acidic residues" evidence="1">
    <location>
        <begin position="103"/>
        <end position="116"/>
    </location>
</feature>
<evidence type="ECO:0000313" key="5">
    <source>
        <dbReference type="Proteomes" id="UP000199035"/>
    </source>
</evidence>
<feature type="signal peptide" evidence="2">
    <location>
        <begin position="1"/>
        <end position="25"/>
    </location>
</feature>
<proteinExistence type="predicted"/>
<dbReference type="NCBIfam" id="NF047330">
    <property type="entry name" value="MCR_0457_fam"/>
    <property type="match status" value="1"/>
</dbReference>
<evidence type="ECO:0000313" key="4">
    <source>
        <dbReference type="EMBL" id="SDY13860.1"/>
    </source>
</evidence>
<feature type="region of interest" description="Disordered" evidence="1">
    <location>
        <begin position="103"/>
        <end position="124"/>
    </location>
</feature>
<dbReference type="EMBL" id="FNPK01000004">
    <property type="protein sequence ID" value="SDY13860.1"/>
    <property type="molecule type" value="Genomic_DNA"/>
</dbReference>
<feature type="chain" id="PRO_5011696543" description="DUF7944 domain-containing protein" evidence="2">
    <location>
        <begin position="26"/>
        <end position="124"/>
    </location>
</feature>
<dbReference type="InterPro" id="IPR057704">
    <property type="entry name" value="DUF7944"/>
</dbReference>
<dbReference type="Pfam" id="PF25642">
    <property type="entry name" value="DUF7944"/>
    <property type="match status" value="1"/>
</dbReference>
<protein>
    <recommendedName>
        <fullName evidence="3">DUF7944 domain-containing protein</fullName>
    </recommendedName>
</protein>
<sequence length="124" mass="13733">MIKLISFRSLLSLGVAALLSQAVLANEDLTPAEADTMAKEDIASAQVMIEVCPAIIGKNAKFDHNTHQLIQSYLQNYSDKSMTYDKIQSDTEYKSILNEARQAAKETSKDEQKSVCDDVVNYEA</sequence>
<dbReference type="STRING" id="595670.SAMN05421643_10451"/>
<dbReference type="Proteomes" id="UP000199035">
    <property type="component" value="Unassembled WGS sequence"/>
</dbReference>
<feature type="domain" description="DUF7944" evidence="3">
    <location>
        <begin position="39"/>
        <end position="119"/>
    </location>
</feature>
<evidence type="ECO:0000256" key="1">
    <source>
        <dbReference type="SAM" id="MobiDB-lite"/>
    </source>
</evidence>
<evidence type="ECO:0000256" key="2">
    <source>
        <dbReference type="SAM" id="SignalP"/>
    </source>
</evidence>
<keyword evidence="2" id="KW-0732">Signal</keyword>
<dbReference type="RefSeq" id="WP_086185769.1">
    <property type="nucleotide sequence ID" value="NZ_FNPK01000004.1"/>
</dbReference>
<organism evidence="4 5">
    <name type="scientific">Acinetobacter kyonggiensis</name>
    <dbReference type="NCBI Taxonomy" id="595670"/>
    <lineage>
        <taxon>Bacteria</taxon>
        <taxon>Pseudomonadati</taxon>
        <taxon>Pseudomonadota</taxon>
        <taxon>Gammaproteobacteria</taxon>
        <taxon>Moraxellales</taxon>
        <taxon>Moraxellaceae</taxon>
        <taxon>Acinetobacter</taxon>
    </lineage>
</organism>
<reference evidence="5" key="1">
    <citation type="submission" date="2016-10" db="EMBL/GenBank/DDBJ databases">
        <authorList>
            <person name="Varghese N."/>
            <person name="Submissions S."/>
        </authorList>
    </citation>
    <scope>NUCLEOTIDE SEQUENCE [LARGE SCALE GENOMIC DNA]</scope>
    <source>
        <strain evidence="5">ANC 5109</strain>
    </source>
</reference>
<name>A0A1H3HEV1_9GAMM</name>